<sequence>MSEGDTKREAPLLQWPAEWGKERLPGKLIAALIILVLIILISIPYTLDYIGKGEPMRAAFGAAGGLMGLSLLIVFIPRLRVRRTNIPPNLKTGAIDDHGAGLRADVQPSWRPLLFVWLALGAAFLVLRGILFATDMSENENSARAGLDAGGLIIVVVVLAMIAFIVFYLLAGRGKRYFLAISEYGISQGLGHTTRTLSWSDVGAVQPILLNSNHTVRIVPIPGAKIHVDTGKSLVDRMQRGLLEGSIDVPVAALGIDPALALHLVRYYWQHPEARGELTSAAAVDRMRRGDLVS</sequence>
<reference evidence="2 3" key="1">
    <citation type="submission" date="2020-08" db="EMBL/GenBank/DDBJ databases">
        <title>Genome Sequencing of Nocardia wallacei strain FMUON74 and assembly.</title>
        <authorList>
            <person name="Toyokawa M."/>
            <person name="Uesaka K."/>
        </authorList>
    </citation>
    <scope>NUCLEOTIDE SEQUENCE [LARGE SCALE GENOMIC DNA]</scope>
    <source>
        <strain evidence="2 3">FMUON74</strain>
    </source>
</reference>
<keyword evidence="1" id="KW-0472">Membrane</keyword>
<organism evidence="2 3">
    <name type="scientific">Nocardia wallacei</name>
    <dbReference type="NCBI Taxonomy" id="480035"/>
    <lineage>
        <taxon>Bacteria</taxon>
        <taxon>Bacillati</taxon>
        <taxon>Actinomycetota</taxon>
        <taxon>Actinomycetes</taxon>
        <taxon>Mycobacteriales</taxon>
        <taxon>Nocardiaceae</taxon>
        <taxon>Nocardia</taxon>
    </lineage>
</organism>
<feature type="transmembrane region" description="Helical" evidence="1">
    <location>
        <begin position="59"/>
        <end position="76"/>
    </location>
</feature>
<evidence type="ECO:0000313" key="3">
    <source>
        <dbReference type="Proteomes" id="UP000516173"/>
    </source>
</evidence>
<feature type="transmembrane region" description="Helical" evidence="1">
    <location>
        <begin position="28"/>
        <end position="47"/>
    </location>
</feature>
<keyword evidence="1" id="KW-1133">Transmembrane helix</keyword>
<accession>A0A7G1KB48</accession>
<name>A0A7G1KB48_9NOCA</name>
<dbReference type="Proteomes" id="UP000516173">
    <property type="component" value="Chromosome"/>
</dbReference>
<keyword evidence="3" id="KW-1185">Reference proteome</keyword>
<evidence type="ECO:0000313" key="2">
    <source>
        <dbReference type="EMBL" id="BCK52398.1"/>
    </source>
</evidence>
<gene>
    <name evidence="2" type="ORF">NWFMUON74_01700</name>
</gene>
<protein>
    <submittedName>
        <fullName evidence="2">Uncharacterized protein</fullName>
    </submittedName>
</protein>
<dbReference type="AlphaFoldDB" id="A0A7G1KB48"/>
<evidence type="ECO:0000256" key="1">
    <source>
        <dbReference type="SAM" id="Phobius"/>
    </source>
</evidence>
<keyword evidence="1" id="KW-0812">Transmembrane</keyword>
<proteinExistence type="predicted"/>
<dbReference type="EMBL" id="AP023396">
    <property type="protein sequence ID" value="BCK52398.1"/>
    <property type="molecule type" value="Genomic_DNA"/>
</dbReference>
<dbReference type="KEGG" id="nwl:NWFMUON74_01700"/>
<feature type="transmembrane region" description="Helical" evidence="1">
    <location>
        <begin position="113"/>
        <end position="131"/>
    </location>
</feature>
<feature type="transmembrane region" description="Helical" evidence="1">
    <location>
        <begin position="151"/>
        <end position="171"/>
    </location>
</feature>